<comment type="caution">
    <text evidence="8">The sequence shown here is derived from an EMBL/GenBank/DDBJ whole genome shotgun (WGS) entry which is preliminary data.</text>
</comment>
<keyword evidence="9" id="KW-1185">Reference proteome</keyword>
<evidence type="ECO:0000256" key="4">
    <source>
        <dbReference type="ARBA" id="ARBA00022989"/>
    </source>
</evidence>
<dbReference type="RefSeq" id="WP_044646956.1">
    <property type="nucleotide sequence ID" value="NZ_JTHP01000030.1"/>
</dbReference>
<feature type="transmembrane region" description="Helical" evidence="6">
    <location>
        <begin position="311"/>
        <end position="341"/>
    </location>
</feature>
<dbReference type="SUPFAM" id="SSF103473">
    <property type="entry name" value="MFS general substrate transporter"/>
    <property type="match status" value="1"/>
</dbReference>
<feature type="transmembrane region" description="Helical" evidence="6">
    <location>
        <begin position="20"/>
        <end position="43"/>
    </location>
</feature>
<accession>A0A0D7X171</accession>
<evidence type="ECO:0000256" key="5">
    <source>
        <dbReference type="ARBA" id="ARBA00023136"/>
    </source>
</evidence>
<sequence length="440" mass="47736">MSWISKMLDEPRKWPRNIRLFFIANLLYQMGTGMFSVLYNLYIQGLGFGDDMNGRVVSMQALATALLFIPVGFLGDRRSRKHMLVIGALFSGVAFLIRTFTDTSGSMLVFAVVSGVFAAFIQVLAVPFLAESISKAQRLKIFSYYSALVLAAQVMGSFGGGVLADGLQTWGITQLSSLRVALFLGGTATLTAFIPLLFMTKATHVEEEAALAKSTPKPVSANTAESTPALPVPPAPAAFSDTRVIGQFVLAQFFLGLGSGLVIPYLNLYFTNRFSVSLSAMSLLIALGQLMTILSMLIGPTLGSRIGLVKAVVGFQLLSLPFLLITGFTNVLWIASISFLFRQALMNAANPLQTAILVERVSDKNRGIANSVLQTTWMLGTAGMGPVQAYLVTTYGNYWGYAITFSMTGVFYILSSLVYYWMFRENRPSAGQLLQNPASP</sequence>
<feature type="domain" description="Major facilitator superfamily (MFS) profile" evidence="7">
    <location>
        <begin position="17"/>
        <end position="427"/>
    </location>
</feature>
<keyword evidence="3 6" id="KW-0812">Transmembrane</keyword>
<feature type="transmembrane region" description="Helical" evidence="6">
    <location>
        <begin position="248"/>
        <end position="270"/>
    </location>
</feature>
<dbReference type="GO" id="GO:0005886">
    <property type="term" value="C:plasma membrane"/>
    <property type="evidence" value="ECO:0007669"/>
    <property type="project" value="UniProtKB-SubCell"/>
</dbReference>
<dbReference type="Gene3D" id="1.20.1250.20">
    <property type="entry name" value="MFS general substrate transporter like domains"/>
    <property type="match status" value="2"/>
</dbReference>
<evidence type="ECO:0000313" key="9">
    <source>
        <dbReference type="Proteomes" id="UP000032534"/>
    </source>
</evidence>
<feature type="transmembrane region" description="Helical" evidence="6">
    <location>
        <begin position="55"/>
        <end position="75"/>
    </location>
</feature>
<dbReference type="InterPro" id="IPR036259">
    <property type="entry name" value="MFS_trans_sf"/>
</dbReference>
<dbReference type="InterPro" id="IPR020846">
    <property type="entry name" value="MFS_dom"/>
</dbReference>
<dbReference type="EMBL" id="JTHP01000030">
    <property type="protein sequence ID" value="KJD44733.1"/>
    <property type="molecule type" value="Genomic_DNA"/>
</dbReference>
<feature type="transmembrane region" description="Helical" evidence="6">
    <location>
        <begin position="276"/>
        <end position="299"/>
    </location>
</feature>
<dbReference type="PROSITE" id="PS50850">
    <property type="entry name" value="MFS"/>
    <property type="match status" value="1"/>
</dbReference>
<evidence type="ECO:0000259" key="7">
    <source>
        <dbReference type="PROSITE" id="PS50850"/>
    </source>
</evidence>
<evidence type="ECO:0000313" key="8">
    <source>
        <dbReference type="EMBL" id="KJD44733.1"/>
    </source>
</evidence>
<protein>
    <submittedName>
        <fullName evidence="8">MFS transporter</fullName>
    </submittedName>
</protein>
<feature type="transmembrane region" description="Helical" evidence="6">
    <location>
        <begin position="82"/>
        <end position="101"/>
    </location>
</feature>
<feature type="transmembrane region" description="Helical" evidence="6">
    <location>
        <begin position="176"/>
        <end position="198"/>
    </location>
</feature>
<feature type="transmembrane region" description="Helical" evidence="6">
    <location>
        <begin position="107"/>
        <end position="130"/>
    </location>
</feature>
<dbReference type="Pfam" id="PF07690">
    <property type="entry name" value="MFS_1"/>
    <property type="match status" value="2"/>
</dbReference>
<dbReference type="GO" id="GO:0022857">
    <property type="term" value="F:transmembrane transporter activity"/>
    <property type="evidence" value="ECO:0007669"/>
    <property type="project" value="InterPro"/>
</dbReference>
<keyword evidence="4 6" id="KW-1133">Transmembrane helix</keyword>
<dbReference type="Proteomes" id="UP000032534">
    <property type="component" value="Unassembled WGS sequence"/>
</dbReference>
<comment type="subcellular location">
    <subcellularLocation>
        <location evidence="1">Cell membrane</location>
        <topology evidence="1">Multi-pass membrane protein</topology>
    </subcellularLocation>
</comment>
<dbReference type="PANTHER" id="PTHR23520:SF5">
    <property type="entry name" value="TRANSPORTER, PUTATIVE (AFU_ORTHOLOGUE AFUA_3G04000)-RELATED"/>
    <property type="match status" value="1"/>
</dbReference>
<keyword evidence="5 6" id="KW-0472">Membrane</keyword>
<gene>
    <name evidence="8" type="ORF">QD47_15290</name>
</gene>
<evidence type="ECO:0000256" key="3">
    <source>
        <dbReference type="ARBA" id="ARBA00022692"/>
    </source>
</evidence>
<reference evidence="8 9" key="1">
    <citation type="submission" date="2014-11" db="EMBL/GenBank/DDBJ databases">
        <title>Draft Genome Sequences of Paenibacillus polymyxa NRRL B-30509 and Paenibacillus terrae NRRL B-30644, Strains from a Poultry Environment that Produce Tridecaptin A and Paenicidins.</title>
        <authorList>
            <person name="van Belkum M.J."/>
            <person name="Lohans C.T."/>
            <person name="Vederas J.C."/>
        </authorList>
    </citation>
    <scope>NUCLEOTIDE SEQUENCE [LARGE SCALE GENOMIC DNA]</scope>
    <source>
        <strain evidence="8 9">NRRL B-30644</strain>
    </source>
</reference>
<evidence type="ECO:0000256" key="2">
    <source>
        <dbReference type="ARBA" id="ARBA00022448"/>
    </source>
</evidence>
<evidence type="ECO:0000256" key="1">
    <source>
        <dbReference type="ARBA" id="ARBA00004651"/>
    </source>
</evidence>
<dbReference type="AlphaFoldDB" id="A0A0D7X171"/>
<dbReference type="PATRIC" id="fig|159743.3.peg.3401"/>
<feature type="transmembrane region" description="Helical" evidence="6">
    <location>
        <begin position="398"/>
        <end position="422"/>
    </location>
</feature>
<evidence type="ECO:0000256" key="6">
    <source>
        <dbReference type="SAM" id="Phobius"/>
    </source>
</evidence>
<feature type="transmembrane region" description="Helical" evidence="6">
    <location>
        <begin position="142"/>
        <end position="164"/>
    </location>
</feature>
<keyword evidence="2" id="KW-0813">Transport</keyword>
<name>A0A0D7X171_9BACL</name>
<organism evidence="8 9">
    <name type="scientific">Paenibacillus terrae</name>
    <dbReference type="NCBI Taxonomy" id="159743"/>
    <lineage>
        <taxon>Bacteria</taxon>
        <taxon>Bacillati</taxon>
        <taxon>Bacillota</taxon>
        <taxon>Bacilli</taxon>
        <taxon>Bacillales</taxon>
        <taxon>Paenibacillaceae</taxon>
        <taxon>Paenibacillus</taxon>
    </lineage>
</organism>
<dbReference type="InterPro" id="IPR011701">
    <property type="entry name" value="MFS"/>
</dbReference>
<dbReference type="PANTHER" id="PTHR23520">
    <property type="entry name" value="TRANSPORTER, PUTATIVE (AFU_ORTHOLOGUE AFUA_3G04000)-RELATED"/>
    <property type="match status" value="1"/>
</dbReference>
<proteinExistence type="predicted"/>